<protein>
    <submittedName>
        <fullName evidence="8">Uncharacterized protein</fullName>
    </submittedName>
</protein>
<evidence type="ECO:0000256" key="2">
    <source>
        <dbReference type="ARBA" id="ARBA00006706"/>
    </source>
</evidence>
<dbReference type="AlphaFoldDB" id="A0AAE0FVQ1"/>
<comment type="similarity">
    <text evidence="2 7">Belongs to the FPP/GGPP synthase family.</text>
</comment>
<dbReference type="PROSITE" id="PS00723">
    <property type="entry name" value="POLYPRENYL_SYNTHASE_1"/>
    <property type="match status" value="1"/>
</dbReference>
<sequence>MRKAARPIFSQALQLVSRPSVVSGGAIWGNTHLPLHQIQIAAAHSTTDVHRPLDHSSRSLRPWKYSSRDIAGYHNLASQEKDLDPFALVADDLDVVTQRIRDYVINEVPILSNAADYFFRAGVEGKRLRPTVLLLMASALSVVVPPGEVASAAFADNLRLRQQRIAEVTEMIHVASLLHDDVIDKATTRRGVGALNMVMGNKVAILAGDFLLARASIRLANLHNTEVVELLSTVIDHLVKGEVMQLTSSPESLLSFEHYTEKTFYKTASLFAHSLKAVAILGGHSAETVAHSYAYGNHLGLAFQLVDDVLDFTSSSGLLGKPALNDLQSGLATAPVLYAAEEFPALVPMIKRKFKNDGDVQQAELWVHKSQGIQRTRDLARYHCELAAASVHALPPAESERQEECRRALLQLTDKVLAEARDGVAVAMYAAQAFIMGGDS</sequence>
<keyword evidence="6" id="KW-0414">Isoprene biosynthesis</keyword>
<organism evidence="8 9">
    <name type="scientific">Cymbomonas tetramitiformis</name>
    <dbReference type="NCBI Taxonomy" id="36881"/>
    <lineage>
        <taxon>Eukaryota</taxon>
        <taxon>Viridiplantae</taxon>
        <taxon>Chlorophyta</taxon>
        <taxon>Pyramimonadophyceae</taxon>
        <taxon>Pyramimonadales</taxon>
        <taxon>Pyramimonadaceae</taxon>
        <taxon>Cymbomonas</taxon>
    </lineage>
</organism>
<keyword evidence="3 7" id="KW-0808">Transferase</keyword>
<dbReference type="Proteomes" id="UP001190700">
    <property type="component" value="Unassembled WGS sequence"/>
</dbReference>
<dbReference type="PANTHER" id="PTHR12001:SF69">
    <property type="entry name" value="ALL TRANS-POLYPRENYL-DIPHOSPHATE SYNTHASE PDSS1"/>
    <property type="match status" value="1"/>
</dbReference>
<evidence type="ECO:0000313" key="9">
    <source>
        <dbReference type="Proteomes" id="UP001190700"/>
    </source>
</evidence>
<keyword evidence="9" id="KW-1185">Reference proteome</keyword>
<accession>A0AAE0FVQ1</accession>
<dbReference type="Gene3D" id="1.10.600.10">
    <property type="entry name" value="Farnesyl Diphosphate Synthase"/>
    <property type="match status" value="1"/>
</dbReference>
<evidence type="ECO:0000256" key="5">
    <source>
        <dbReference type="ARBA" id="ARBA00022842"/>
    </source>
</evidence>
<keyword evidence="5" id="KW-0460">Magnesium</keyword>
<reference evidence="8 9" key="1">
    <citation type="journal article" date="2015" name="Genome Biol. Evol.">
        <title>Comparative Genomics of a Bacterivorous Green Alga Reveals Evolutionary Causalities and Consequences of Phago-Mixotrophic Mode of Nutrition.</title>
        <authorList>
            <person name="Burns J.A."/>
            <person name="Paasch A."/>
            <person name="Narechania A."/>
            <person name="Kim E."/>
        </authorList>
    </citation>
    <scope>NUCLEOTIDE SEQUENCE [LARGE SCALE GENOMIC DNA]</scope>
    <source>
        <strain evidence="8 9">PLY_AMNH</strain>
    </source>
</reference>
<dbReference type="GO" id="GO:0004659">
    <property type="term" value="F:prenyltransferase activity"/>
    <property type="evidence" value="ECO:0007669"/>
    <property type="project" value="InterPro"/>
</dbReference>
<comment type="caution">
    <text evidence="8">The sequence shown here is derived from an EMBL/GenBank/DDBJ whole genome shotgun (WGS) entry which is preliminary data.</text>
</comment>
<dbReference type="InterPro" id="IPR000092">
    <property type="entry name" value="Polyprenyl_synt"/>
</dbReference>
<evidence type="ECO:0000256" key="7">
    <source>
        <dbReference type="RuleBase" id="RU004466"/>
    </source>
</evidence>
<dbReference type="Pfam" id="PF00348">
    <property type="entry name" value="polyprenyl_synt"/>
    <property type="match status" value="1"/>
</dbReference>
<gene>
    <name evidence="8" type="ORF">CYMTET_24502</name>
</gene>
<proteinExistence type="inferred from homology"/>
<dbReference type="InterPro" id="IPR008949">
    <property type="entry name" value="Isoprenoid_synthase_dom_sf"/>
</dbReference>
<dbReference type="EMBL" id="LGRX02012753">
    <property type="protein sequence ID" value="KAK3266906.1"/>
    <property type="molecule type" value="Genomic_DNA"/>
</dbReference>
<keyword evidence="4" id="KW-0479">Metal-binding</keyword>
<dbReference type="SUPFAM" id="SSF48576">
    <property type="entry name" value="Terpenoid synthases"/>
    <property type="match status" value="1"/>
</dbReference>
<dbReference type="GO" id="GO:0006744">
    <property type="term" value="P:ubiquinone biosynthetic process"/>
    <property type="evidence" value="ECO:0007669"/>
    <property type="project" value="TreeGrafter"/>
</dbReference>
<name>A0AAE0FVQ1_9CHLO</name>
<dbReference type="PANTHER" id="PTHR12001">
    <property type="entry name" value="GERANYLGERANYL PYROPHOSPHATE SYNTHASE"/>
    <property type="match status" value="1"/>
</dbReference>
<dbReference type="GO" id="GO:0008299">
    <property type="term" value="P:isoprenoid biosynthetic process"/>
    <property type="evidence" value="ECO:0007669"/>
    <property type="project" value="UniProtKB-KW"/>
</dbReference>
<dbReference type="CDD" id="cd00685">
    <property type="entry name" value="Trans_IPPS_HT"/>
    <property type="match status" value="1"/>
</dbReference>
<dbReference type="GO" id="GO:0046872">
    <property type="term" value="F:metal ion binding"/>
    <property type="evidence" value="ECO:0007669"/>
    <property type="project" value="UniProtKB-KW"/>
</dbReference>
<dbReference type="GO" id="GO:1990234">
    <property type="term" value="C:transferase complex"/>
    <property type="evidence" value="ECO:0007669"/>
    <property type="project" value="TreeGrafter"/>
</dbReference>
<comment type="cofactor">
    <cofactor evidence="1">
        <name>Mg(2+)</name>
        <dbReference type="ChEBI" id="CHEBI:18420"/>
    </cofactor>
</comment>
<evidence type="ECO:0000256" key="4">
    <source>
        <dbReference type="ARBA" id="ARBA00022723"/>
    </source>
</evidence>
<dbReference type="InterPro" id="IPR033749">
    <property type="entry name" value="Polyprenyl_synt_CS"/>
</dbReference>
<evidence type="ECO:0000256" key="1">
    <source>
        <dbReference type="ARBA" id="ARBA00001946"/>
    </source>
</evidence>
<dbReference type="SFLD" id="SFLDS00005">
    <property type="entry name" value="Isoprenoid_Synthase_Type_I"/>
    <property type="match status" value="1"/>
</dbReference>
<evidence type="ECO:0000256" key="6">
    <source>
        <dbReference type="ARBA" id="ARBA00023229"/>
    </source>
</evidence>
<evidence type="ECO:0000256" key="3">
    <source>
        <dbReference type="ARBA" id="ARBA00022679"/>
    </source>
</evidence>
<evidence type="ECO:0000313" key="8">
    <source>
        <dbReference type="EMBL" id="KAK3266906.1"/>
    </source>
</evidence>
<dbReference type="PROSITE" id="PS00444">
    <property type="entry name" value="POLYPRENYL_SYNTHASE_2"/>
    <property type="match status" value="1"/>
</dbReference>